<reference evidence="3" key="1">
    <citation type="journal article" date="2019" name="Int. J. Syst. Evol. Microbiol.">
        <title>The Global Catalogue of Microorganisms (GCM) 10K type strain sequencing project: providing services to taxonomists for standard genome sequencing and annotation.</title>
        <authorList>
            <consortium name="The Broad Institute Genomics Platform"/>
            <consortium name="The Broad Institute Genome Sequencing Center for Infectious Disease"/>
            <person name="Wu L."/>
            <person name="Ma J."/>
        </authorList>
    </citation>
    <scope>NUCLEOTIDE SEQUENCE [LARGE SCALE GENOMIC DNA]</scope>
    <source>
        <strain evidence="3">CGMCC 4.7241</strain>
    </source>
</reference>
<comment type="caution">
    <text evidence="2">The sequence shown here is derived from an EMBL/GenBank/DDBJ whole genome shotgun (WGS) entry which is preliminary data.</text>
</comment>
<evidence type="ECO:0000313" key="2">
    <source>
        <dbReference type="EMBL" id="MFC3760913.1"/>
    </source>
</evidence>
<gene>
    <name evidence="2" type="ORF">ACFOUW_08680</name>
</gene>
<name>A0ABV7Y9S8_9ACTN</name>
<dbReference type="Gene3D" id="1.10.260.40">
    <property type="entry name" value="lambda repressor-like DNA-binding domains"/>
    <property type="match status" value="1"/>
</dbReference>
<dbReference type="Pfam" id="PF19054">
    <property type="entry name" value="DUF5753"/>
    <property type="match status" value="1"/>
</dbReference>
<protein>
    <submittedName>
        <fullName evidence="2">Helix-turn-helix domain-containing protein</fullName>
    </submittedName>
</protein>
<dbReference type="InterPro" id="IPR001387">
    <property type="entry name" value="Cro/C1-type_HTH"/>
</dbReference>
<dbReference type="EMBL" id="JBHRZH010000006">
    <property type="protein sequence ID" value="MFC3760913.1"/>
    <property type="molecule type" value="Genomic_DNA"/>
</dbReference>
<evidence type="ECO:0000259" key="1">
    <source>
        <dbReference type="PROSITE" id="PS50943"/>
    </source>
</evidence>
<sequence length="279" mass="30592">MSSVPVITRTAQEHVRLSQTLRGLRTRSGLGGTEAGRRAGMSQSKLSKIETCQLLPTVDDVRKLCEVYAAPEPERVALVAAATEVREDSQRARVVLPRAAGKLRQRLGRWESAATLLRDFQPGMVVDVLQTAAYAQALTTGGLDPADVSSSEAAGSSSLSPAKSFVLIMTEGALRWQVSSPTVMFEQLDWIIETSRRPNVRVGVIPWTRAAEVFCSHAFRLYDTSAVVVETKPTPVPFTEQVDVSAYEELFAELETLASFGNEGRRELARISNEYRLLP</sequence>
<dbReference type="RefSeq" id="WP_205117146.1">
    <property type="nucleotide sequence ID" value="NZ_JAFBCM010000001.1"/>
</dbReference>
<accession>A0ABV7Y9S8</accession>
<organism evidence="2 3">
    <name type="scientific">Tenggerimyces flavus</name>
    <dbReference type="NCBI Taxonomy" id="1708749"/>
    <lineage>
        <taxon>Bacteria</taxon>
        <taxon>Bacillati</taxon>
        <taxon>Actinomycetota</taxon>
        <taxon>Actinomycetes</taxon>
        <taxon>Propionibacteriales</taxon>
        <taxon>Nocardioidaceae</taxon>
        <taxon>Tenggerimyces</taxon>
    </lineage>
</organism>
<evidence type="ECO:0000313" key="3">
    <source>
        <dbReference type="Proteomes" id="UP001595699"/>
    </source>
</evidence>
<dbReference type="Pfam" id="PF13560">
    <property type="entry name" value="HTH_31"/>
    <property type="match status" value="1"/>
</dbReference>
<proteinExistence type="predicted"/>
<dbReference type="SUPFAM" id="SSF47413">
    <property type="entry name" value="lambda repressor-like DNA-binding domains"/>
    <property type="match status" value="1"/>
</dbReference>
<dbReference type="InterPro" id="IPR043917">
    <property type="entry name" value="DUF5753"/>
</dbReference>
<feature type="domain" description="HTH cro/C1-type" evidence="1">
    <location>
        <begin position="21"/>
        <end position="76"/>
    </location>
</feature>
<dbReference type="InterPro" id="IPR010982">
    <property type="entry name" value="Lambda_DNA-bd_dom_sf"/>
</dbReference>
<dbReference type="CDD" id="cd00093">
    <property type="entry name" value="HTH_XRE"/>
    <property type="match status" value="1"/>
</dbReference>
<keyword evidence="3" id="KW-1185">Reference proteome</keyword>
<dbReference type="Proteomes" id="UP001595699">
    <property type="component" value="Unassembled WGS sequence"/>
</dbReference>
<dbReference type="PROSITE" id="PS50943">
    <property type="entry name" value="HTH_CROC1"/>
    <property type="match status" value="1"/>
</dbReference>
<dbReference type="SMART" id="SM00530">
    <property type="entry name" value="HTH_XRE"/>
    <property type="match status" value="1"/>
</dbReference>